<dbReference type="EMBL" id="BT145850">
    <property type="protein sequence ID" value="AFK45644.1"/>
    <property type="molecule type" value="mRNA"/>
</dbReference>
<sequence length="63" mass="7235">MPVGKVTGSFIRSRLTGHRKWLGITISSTGKSGTWFCFPLRTRRRTFLLVQDRTIFMGKIGLY</sequence>
<dbReference type="AlphaFoldDB" id="I3SZF2"/>
<name>I3SZF2_LOTJA</name>
<organism evidence="1">
    <name type="scientific">Lotus japonicus</name>
    <name type="common">Lotus corniculatus var. japonicus</name>
    <dbReference type="NCBI Taxonomy" id="34305"/>
    <lineage>
        <taxon>Eukaryota</taxon>
        <taxon>Viridiplantae</taxon>
        <taxon>Streptophyta</taxon>
        <taxon>Embryophyta</taxon>
        <taxon>Tracheophyta</taxon>
        <taxon>Spermatophyta</taxon>
        <taxon>Magnoliopsida</taxon>
        <taxon>eudicotyledons</taxon>
        <taxon>Gunneridae</taxon>
        <taxon>Pentapetalae</taxon>
        <taxon>rosids</taxon>
        <taxon>fabids</taxon>
        <taxon>Fabales</taxon>
        <taxon>Fabaceae</taxon>
        <taxon>Papilionoideae</taxon>
        <taxon>50 kb inversion clade</taxon>
        <taxon>NPAAA clade</taxon>
        <taxon>Hologalegina</taxon>
        <taxon>robinioid clade</taxon>
        <taxon>Loteae</taxon>
        <taxon>Lotus</taxon>
    </lineage>
</organism>
<protein>
    <submittedName>
        <fullName evidence="1">Uncharacterized protein</fullName>
    </submittedName>
</protein>
<proteinExistence type="evidence at transcript level"/>
<reference evidence="1" key="1">
    <citation type="submission" date="2012-05" db="EMBL/GenBank/DDBJ databases">
        <authorList>
            <person name="Krishnakumar V."/>
            <person name="Cheung F."/>
            <person name="Xiao Y."/>
            <person name="Chan A."/>
            <person name="Moskal W.A."/>
            <person name="Town C.D."/>
        </authorList>
    </citation>
    <scope>NUCLEOTIDE SEQUENCE</scope>
</reference>
<accession>I3SZF2</accession>
<evidence type="ECO:0000313" key="1">
    <source>
        <dbReference type="EMBL" id="AFK45644.1"/>
    </source>
</evidence>